<keyword evidence="11" id="KW-0464">Manganese</keyword>
<dbReference type="PANTHER" id="PTHR33238:SF11">
    <property type="entry name" value="TRANSCRIPTIONAL REGULATOR MNTR"/>
    <property type="match status" value="1"/>
</dbReference>
<dbReference type="Gene3D" id="1.10.60.10">
    <property type="entry name" value="Iron dependent repressor, metal binding and dimerisation domain"/>
    <property type="match status" value="1"/>
</dbReference>
<dbReference type="Pfam" id="PF01325">
    <property type="entry name" value="Fe_dep_repress"/>
    <property type="match status" value="1"/>
</dbReference>
<evidence type="ECO:0000256" key="4">
    <source>
        <dbReference type="ARBA" id="ARBA00022490"/>
    </source>
</evidence>
<dbReference type="KEGG" id="ldn:H9L06_03690"/>
<evidence type="ECO:0000256" key="12">
    <source>
        <dbReference type="ARBA" id="ARBA00032593"/>
    </source>
</evidence>
<keyword evidence="5" id="KW-0678">Repressor</keyword>
<dbReference type="InterPro" id="IPR036421">
    <property type="entry name" value="Fe_dep_repressor_sf"/>
</dbReference>
<comment type="similarity">
    <text evidence="2">Belongs to the DtxR/MntR family.</text>
</comment>
<dbReference type="SUPFAM" id="SSF46785">
    <property type="entry name" value="Winged helix' DNA-binding domain"/>
    <property type="match status" value="1"/>
</dbReference>
<protein>
    <recommendedName>
        <fullName evidence="12">Manganese transport regulator</fullName>
    </recommendedName>
</protein>
<dbReference type="InterPro" id="IPR007167">
    <property type="entry name" value="Fe-transptr_FeoA-like"/>
</dbReference>
<dbReference type="SMART" id="SM00529">
    <property type="entry name" value="HTH_DTXR"/>
    <property type="match status" value="1"/>
</dbReference>
<keyword evidence="6" id="KW-0408">Iron</keyword>
<evidence type="ECO:0000256" key="6">
    <source>
        <dbReference type="ARBA" id="ARBA00023004"/>
    </source>
</evidence>
<gene>
    <name evidence="14" type="ORF">H9L06_03690</name>
</gene>
<sequence>MRATAISGVLIFLVSSRAPLPASRGAGTLDRVSVENITASMQNYLKVIWSLEEWSDAPITNSAIAETAGVRLSTVSDALRKLSEHELIDHARYGTVTLTAEGRELAVLMTRRHRLLETFLVRQLEYSWDEVHDVADRLEHAVTDDLVDRIDRVLGYPTRDPHGDPIPSADGRVHRPEAVLLADATAPSTVRVERISDSDAGMLQYFASRGIVVDAELEVQPSEPYSETVAVIVRGEAGGAPVILGTTASNSVWVSDLSD</sequence>
<comment type="subunit">
    <text evidence="3">Homodimer.</text>
</comment>
<evidence type="ECO:0000256" key="10">
    <source>
        <dbReference type="ARBA" id="ARBA00023163"/>
    </source>
</evidence>
<keyword evidence="4" id="KW-0963">Cytoplasm</keyword>
<dbReference type="InterPro" id="IPR022689">
    <property type="entry name" value="Iron_dep_repressor"/>
</dbReference>
<dbReference type="FunFam" id="1.10.60.10:FF:000004">
    <property type="entry name" value="DtxR family transcriptional regulator"/>
    <property type="match status" value="1"/>
</dbReference>
<dbReference type="EMBL" id="CP060716">
    <property type="protein sequence ID" value="QNN63432.1"/>
    <property type="molecule type" value="Genomic_DNA"/>
</dbReference>
<evidence type="ECO:0000256" key="9">
    <source>
        <dbReference type="ARBA" id="ARBA00023159"/>
    </source>
</evidence>
<accession>A0A7G9S6F7</accession>
<dbReference type="InterPro" id="IPR001367">
    <property type="entry name" value="Fe_dep_repressor"/>
</dbReference>
<evidence type="ECO:0000259" key="13">
    <source>
        <dbReference type="PROSITE" id="PS50944"/>
    </source>
</evidence>
<dbReference type="Proteomes" id="UP000515934">
    <property type="component" value="Chromosome"/>
</dbReference>
<reference evidence="14 15" key="1">
    <citation type="submission" date="2020-08" db="EMBL/GenBank/DDBJ databases">
        <title>Genome sequence of Leucobacter denitrificans KACC 14055T.</title>
        <authorList>
            <person name="Hyun D.-W."/>
            <person name="Bae J.-W."/>
        </authorList>
    </citation>
    <scope>NUCLEOTIDE SEQUENCE [LARGE SCALE GENOMIC DNA]</scope>
    <source>
        <strain evidence="14 15">KACC 14055</strain>
    </source>
</reference>
<keyword evidence="10" id="KW-0804">Transcription</keyword>
<dbReference type="InterPro" id="IPR008988">
    <property type="entry name" value="Transcriptional_repressor_C"/>
</dbReference>
<feature type="domain" description="HTH dtxR-type" evidence="13">
    <location>
        <begin position="37"/>
        <end position="99"/>
    </location>
</feature>
<dbReference type="PANTHER" id="PTHR33238">
    <property type="entry name" value="IRON (METAL) DEPENDENT REPRESSOR, DTXR FAMILY"/>
    <property type="match status" value="1"/>
</dbReference>
<keyword evidence="8" id="KW-0238">DNA-binding</keyword>
<dbReference type="GO" id="GO:0003677">
    <property type="term" value="F:DNA binding"/>
    <property type="evidence" value="ECO:0007669"/>
    <property type="project" value="UniProtKB-KW"/>
</dbReference>
<dbReference type="SUPFAM" id="SSF47979">
    <property type="entry name" value="Iron-dependent repressor protein, dimerization domain"/>
    <property type="match status" value="1"/>
</dbReference>
<dbReference type="Gene3D" id="2.30.30.90">
    <property type="match status" value="1"/>
</dbReference>
<dbReference type="InterPro" id="IPR036388">
    <property type="entry name" value="WH-like_DNA-bd_sf"/>
</dbReference>
<dbReference type="Pfam" id="PF04023">
    <property type="entry name" value="FeoA"/>
    <property type="match status" value="1"/>
</dbReference>
<dbReference type="InterPro" id="IPR038157">
    <property type="entry name" value="FeoA_core_dom"/>
</dbReference>
<dbReference type="Pfam" id="PF02742">
    <property type="entry name" value="Fe_dep_repr_C"/>
    <property type="match status" value="1"/>
</dbReference>
<evidence type="ECO:0000256" key="7">
    <source>
        <dbReference type="ARBA" id="ARBA00023015"/>
    </source>
</evidence>
<evidence type="ECO:0000256" key="11">
    <source>
        <dbReference type="ARBA" id="ARBA00023211"/>
    </source>
</evidence>
<evidence type="ECO:0000256" key="2">
    <source>
        <dbReference type="ARBA" id="ARBA00007871"/>
    </source>
</evidence>
<dbReference type="SMART" id="SM00899">
    <property type="entry name" value="FeoA"/>
    <property type="match status" value="1"/>
</dbReference>
<evidence type="ECO:0000313" key="15">
    <source>
        <dbReference type="Proteomes" id="UP000515934"/>
    </source>
</evidence>
<organism evidence="14 15">
    <name type="scientific">Leucobacter denitrificans</name>
    <dbReference type="NCBI Taxonomy" id="683042"/>
    <lineage>
        <taxon>Bacteria</taxon>
        <taxon>Bacillati</taxon>
        <taxon>Actinomycetota</taxon>
        <taxon>Actinomycetes</taxon>
        <taxon>Micrococcales</taxon>
        <taxon>Microbacteriaceae</taxon>
        <taxon>Leucobacter</taxon>
    </lineage>
</organism>
<evidence type="ECO:0000256" key="8">
    <source>
        <dbReference type="ARBA" id="ARBA00023125"/>
    </source>
</evidence>
<dbReference type="GO" id="GO:0046983">
    <property type="term" value="F:protein dimerization activity"/>
    <property type="evidence" value="ECO:0007669"/>
    <property type="project" value="InterPro"/>
</dbReference>
<evidence type="ECO:0000256" key="1">
    <source>
        <dbReference type="ARBA" id="ARBA00004496"/>
    </source>
</evidence>
<keyword evidence="7" id="KW-0805">Transcription regulation</keyword>
<dbReference type="SUPFAM" id="SSF50037">
    <property type="entry name" value="C-terminal domain of transcriptional repressors"/>
    <property type="match status" value="1"/>
</dbReference>
<dbReference type="InterPro" id="IPR050536">
    <property type="entry name" value="DtxR_MntR_Metal-Reg"/>
</dbReference>
<comment type="subcellular location">
    <subcellularLocation>
        <location evidence="1">Cytoplasm</location>
    </subcellularLocation>
</comment>
<dbReference type="GO" id="GO:0003700">
    <property type="term" value="F:DNA-binding transcription factor activity"/>
    <property type="evidence" value="ECO:0007669"/>
    <property type="project" value="InterPro"/>
</dbReference>
<proteinExistence type="inferred from homology"/>
<evidence type="ECO:0000256" key="5">
    <source>
        <dbReference type="ARBA" id="ARBA00022491"/>
    </source>
</evidence>
<dbReference type="GO" id="GO:0005737">
    <property type="term" value="C:cytoplasm"/>
    <property type="evidence" value="ECO:0007669"/>
    <property type="project" value="UniProtKB-SubCell"/>
</dbReference>
<evidence type="ECO:0000256" key="3">
    <source>
        <dbReference type="ARBA" id="ARBA00011738"/>
    </source>
</evidence>
<evidence type="ECO:0000313" key="14">
    <source>
        <dbReference type="EMBL" id="QNN63432.1"/>
    </source>
</evidence>
<dbReference type="InterPro" id="IPR022687">
    <property type="entry name" value="HTH_DTXR"/>
</dbReference>
<keyword evidence="9" id="KW-0010">Activator</keyword>
<dbReference type="GO" id="GO:0045892">
    <property type="term" value="P:negative regulation of DNA-templated transcription"/>
    <property type="evidence" value="ECO:0007669"/>
    <property type="project" value="TreeGrafter"/>
</dbReference>
<dbReference type="PROSITE" id="PS50944">
    <property type="entry name" value="HTH_DTXR"/>
    <property type="match status" value="1"/>
</dbReference>
<dbReference type="GO" id="GO:0046914">
    <property type="term" value="F:transition metal ion binding"/>
    <property type="evidence" value="ECO:0007669"/>
    <property type="project" value="InterPro"/>
</dbReference>
<name>A0A7G9S6F7_9MICO</name>
<dbReference type="AlphaFoldDB" id="A0A7G9S6F7"/>
<dbReference type="Gene3D" id="1.10.10.10">
    <property type="entry name" value="Winged helix-like DNA-binding domain superfamily/Winged helix DNA-binding domain"/>
    <property type="match status" value="1"/>
</dbReference>
<dbReference type="InterPro" id="IPR036390">
    <property type="entry name" value="WH_DNA-bd_sf"/>
</dbReference>
<keyword evidence="15" id="KW-1185">Reference proteome</keyword>